<evidence type="ECO:0000313" key="3">
    <source>
        <dbReference type="Proteomes" id="UP001056384"/>
    </source>
</evidence>
<name>A0A9Q9AM24_9PEZI</name>
<evidence type="ECO:0000313" key="2">
    <source>
        <dbReference type="EMBL" id="USW49448.1"/>
    </source>
</evidence>
<feature type="compositionally biased region" description="Basic and acidic residues" evidence="1">
    <location>
        <begin position="26"/>
        <end position="36"/>
    </location>
</feature>
<dbReference type="EMBL" id="CP099419">
    <property type="protein sequence ID" value="USW49448.1"/>
    <property type="molecule type" value="Genomic_DNA"/>
</dbReference>
<proteinExistence type="predicted"/>
<reference evidence="2" key="1">
    <citation type="submission" date="2022-06" db="EMBL/GenBank/DDBJ databases">
        <title>Complete genome sequences of two strains of the flax pathogen Septoria linicola.</title>
        <authorList>
            <person name="Lapalu N."/>
            <person name="Simon A."/>
            <person name="Demenou B."/>
            <person name="Paumier D."/>
            <person name="Guillot M.-P."/>
            <person name="Gout L."/>
            <person name="Valade R."/>
        </authorList>
    </citation>
    <scope>NUCLEOTIDE SEQUENCE</scope>
    <source>
        <strain evidence="2">SE15195</strain>
    </source>
</reference>
<feature type="region of interest" description="Disordered" evidence="1">
    <location>
        <begin position="26"/>
        <end position="51"/>
    </location>
</feature>
<organism evidence="2 3">
    <name type="scientific">Septoria linicola</name>
    <dbReference type="NCBI Taxonomy" id="215465"/>
    <lineage>
        <taxon>Eukaryota</taxon>
        <taxon>Fungi</taxon>
        <taxon>Dikarya</taxon>
        <taxon>Ascomycota</taxon>
        <taxon>Pezizomycotina</taxon>
        <taxon>Dothideomycetes</taxon>
        <taxon>Dothideomycetidae</taxon>
        <taxon>Mycosphaerellales</taxon>
        <taxon>Mycosphaerellaceae</taxon>
        <taxon>Septoria</taxon>
    </lineage>
</organism>
<gene>
    <name evidence="2" type="ORF">Slin15195_G027670</name>
</gene>
<dbReference type="Proteomes" id="UP001056384">
    <property type="component" value="Chromosome 2"/>
</dbReference>
<protein>
    <submittedName>
        <fullName evidence="2">Uncharacterized protein</fullName>
    </submittedName>
</protein>
<keyword evidence="3" id="KW-1185">Reference proteome</keyword>
<accession>A0A9Q9AM24</accession>
<evidence type="ECO:0000256" key="1">
    <source>
        <dbReference type="SAM" id="MobiDB-lite"/>
    </source>
</evidence>
<dbReference type="AlphaFoldDB" id="A0A9Q9AM24"/>
<sequence length="343" mass="38807">MANTRAEVLSPIPELLLEYKDPKAREECEIRRRETASTEDEGYGSESQRPGIDMMLDNLAEMSRRLSLAPSELLGINEALHASVQSNENLNQMSKFEQPDIAGSLDMFWRTVRQEFAALRESRDEARADSVLLLEEISKKAGEIEERDAKIKKLKTELSLERKAGKQLQEAMEDLLAWVDSNRPAEPKMSRASQSPVRERETHRLLEHIGDIPTYGVAFRSGFSNKVTVWKVQVVESYESKTGMPIYFHGRHLPRTLKSYVKFLQFWCSDRLPDSAGVAICLWCCGRNVQTVWHKGFEAKRPCRGCALRGRHCFAVSAGILKCLPIRDIGGFLKGGTYCKIAA</sequence>